<feature type="region of interest" description="Disordered" evidence="1">
    <location>
        <begin position="207"/>
        <end position="229"/>
    </location>
</feature>
<evidence type="ECO:0000256" key="1">
    <source>
        <dbReference type="SAM" id="MobiDB-lite"/>
    </source>
</evidence>
<keyword evidence="2" id="KW-0472">Membrane</keyword>
<evidence type="ECO:0000313" key="5">
    <source>
        <dbReference type="Proteomes" id="UP001209540"/>
    </source>
</evidence>
<reference evidence="4" key="2">
    <citation type="submission" date="2023-02" db="EMBL/GenBank/DDBJ databases">
        <authorList>
            <consortium name="DOE Joint Genome Institute"/>
            <person name="Mondo S.J."/>
            <person name="Chang Y."/>
            <person name="Wang Y."/>
            <person name="Ahrendt S."/>
            <person name="Andreopoulos W."/>
            <person name="Barry K."/>
            <person name="Beard J."/>
            <person name="Benny G.L."/>
            <person name="Blankenship S."/>
            <person name="Bonito G."/>
            <person name="Cuomo C."/>
            <person name="Desiro A."/>
            <person name="Gervers K.A."/>
            <person name="Hundley H."/>
            <person name="Kuo A."/>
            <person name="LaButti K."/>
            <person name="Lang B.F."/>
            <person name="Lipzen A."/>
            <person name="O'Donnell K."/>
            <person name="Pangilinan J."/>
            <person name="Reynolds N."/>
            <person name="Sandor L."/>
            <person name="Smith M.W."/>
            <person name="Tsang A."/>
            <person name="Grigoriev I.V."/>
            <person name="Stajich J.E."/>
            <person name="Spatafora J.W."/>
        </authorList>
    </citation>
    <scope>NUCLEOTIDE SEQUENCE</scope>
    <source>
        <strain evidence="4">RSA 2281</strain>
    </source>
</reference>
<gene>
    <name evidence="4" type="ORF">BDA99DRAFT_518514</name>
</gene>
<dbReference type="AlphaFoldDB" id="A0AAD5K4A0"/>
<proteinExistence type="predicted"/>
<feature type="transmembrane region" description="Helical" evidence="2">
    <location>
        <begin position="35"/>
        <end position="60"/>
    </location>
</feature>
<keyword evidence="3" id="KW-0732">Signal</keyword>
<dbReference type="Proteomes" id="UP001209540">
    <property type="component" value="Unassembled WGS sequence"/>
</dbReference>
<evidence type="ECO:0000256" key="3">
    <source>
        <dbReference type="SAM" id="SignalP"/>
    </source>
</evidence>
<comment type="caution">
    <text evidence="4">The sequence shown here is derived from an EMBL/GenBank/DDBJ whole genome shotgun (WGS) entry which is preliminary data.</text>
</comment>
<feature type="transmembrane region" description="Helical" evidence="2">
    <location>
        <begin position="81"/>
        <end position="108"/>
    </location>
</feature>
<sequence>MSHSNKIIPIITLIAATSVVSIAAADETTIADTGLSVILFIFSSVRTLFSQGTFIAFSPVRLTYKITTWFIRKIILNITQLASYPVVSFILAAIGCGLLIGFCAGFAVEAFSSMLLSATWGKPKPTLTTEEQEEHEPIEHQDVNDGQGSPLLMASELKSSYKDREEPLTFEQYSDDDYSVYDKEQEDEELDENTELMHEILKRHLAAVSQEQQQQQQEGNLRRRTPVVA</sequence>
<evidence type="ECO:0000313" key="4">
    <source>
        <dbReference type="EMBL" id="KAI9254480.1"/>
    </source>
</evidence>
<name>A0AAD5K4A0_9FUNG</name>
<dbReference type="EMBL" id="JAIXMP010000024">
    <property type="protein sequence ID" value="KAI9254480.1"/>
    <property type="molecule type" value="Genomic_DNA"/>
</dbReference>
<keyword evidence="5" id="KW-1185">Reference proteome</keyword>
<organism evidence="4 5">
    <name type="scientific">Phascolomyces articulosus</name>
    <dbReference type="NCBI Taxonomy" id="60185"/>
    <lineage>
        <taxon>Eukaryota</taxon>
        <taxon>Fungi</taxon>
        <taxon>Fungi incertae sedis</taxon>
        <taxon>Mucoromycota</taxon>
        <taxon>Mucoromycotina</taxon>
        <taxon>Mucoromycetes</taxon>
        <taxon>Mucorales</taxon>
        <taxon>Lichtheimiaceae</taxon>
        <taxon>Phascolomyces</taxon>
    </lineage>
</organism>
<feature type="chain" id="PRO_5041984380" evidence="3">
    <location>
        <begin position="26"/>
        <end position="229"/>
    </location>
</feature>
<accession>A0AAD5K4A0</accession>
<feature type="signal peptide" evidence="3">
    <location>
        <begin position="1"/>
        <end position="25"/>
    </location>
</feature>
<protein>
    <submittedName>
        <fullName evidence="4">Uncharacterized protein</fullName>
    </submittedName>
</protein>
<evidence type="ECO:0000256" key="2">
    <source>
        <dbReference type="SAM" id="Phobius"/>
    </source>
</evidence>
<keyword evidence="2" id="KW-0812">Transmembrane</keyword>
<reference evidence="4" key="1">
    <citation type="journal article" date="2022" name="IScience">
        <title>Evolution of zygomycete secretomes and the origins of terrestrial fungal ecologies.</title>
        <authorList>
            <person name="Chang Y."/>
            <person name="Wang Y."/>
            <person name="Mondo S."/>
            <person name="Ahrendt S."/>
            <person name="Andreopoulos W."/>
            <person name="Barry K."/>
            <person name="Beard J."/>
            <person name="Benny G.L."/>
            <person name="Blankenship S."/>
            <person name="Bonito G."/>
            <person name="Cuomo C."/>
            <person name="Desiro A."/>
            <person name="Gervers K.A."/>
            <person name="Hundley H."/>
            <person name="Kuo A."/>
            <person name="LaButti K."/>
            <person name="Lang B.F."/>
            <person name="Lipzen A."/>
            <person name="O'Donnell K."/>
            <person name="Pangilinan J."/>
            <person name="Reynolds N."/>
            <person name="Sandor L."/>
            <person name="Smith M.E."/>
            <person name="Tsang A."/>
            <person name="Grigoriev I.V."/>
            <person name="Stajich J.E."/>
            <person name="Spatafora J.W."/>
        </authorList>
    </citation>
    <scope>NUCLEOTIDE SEQUENCE</scope>
    <source>
        <strain evidence="4">RSA 2281</strain>
    </source>
</reference>
<keyword evidence="2" id="KW-1133">Transmembrane helix</keyword>
<feature type="region of interest" description="Disordered" evidence="1">
    <location>
        <begin position="125"/>
        <end position="149"/>
    </location>
</feature>